<organism evidence="1 2">
    <name type="scientific">Enterovibrio coralii</name>
    <dbReference type="NCBI Taxonomy" id="294935"/>
    <lineage>
        <taxon>Bacteria</taxon>
        <taxon>Pseudomonadati</taxon>
        <taxon>Pseudomonadota</taxon>
        <taxon>Gammaproteobacteria</taxon>
        <taxon>Vibrionales</taxon>
        <taxon>Vibrionaceae</taxon>
        <taxon>Enterovibrio</taxon>
    </lineage>
</organism>
<gene>
    <name evidence="1" type="ORF">ATN88_16420</name>
</gene>
<evidence type="ECO:0000313" key="2">
    <source>
        <dbReference type="Proteomes" id="UP000070529"/>
    </source>
</evidence>
<sequence>MTFDSQNKVERDLTLALINGTATSGSDYNRTVKIIFNDNTETTASLSESGTKVSVPAGILSLTVEVQTIEDTTEESTESATLSAWFKDDKSDLESGTLTIEDDDEPMDPNICGTNQRVQVRTNGAYVFVDCNNGRLGGPSISAQSISKRVSWSTNSYGSGSQNDWNTQIGVTEVGDLRTMSYRGSGTNNSSVCSNGGTSGTRINTTINGSISVNAQGVLSCQITLNETFCNGSGGLRYTNYSSNTCEFY</sequence>
<dbReference type="Proteomes" id="UP000070529">
    <property type="component" value="Unassembled WGS sequence"/>
</dbReference>
<name>A0A135I5X6_9GAMM</name>
<proteinExistence type="predicted"/>
<comment type="caution">
    <text evidence="1">The sequence shown here is derived from an EMBL/GenBank/DDBJ whole genome shotgun (WGS) entry which is preliminary data.</text>
</comment>
<keyword evidence="2" id="KW-1185">Reference proteome</keyword>
<dbReference type="EMBL" id="LNTY01000049">
    <property type="protein sequence ID" value="KXF80850.1"/>
    <property type="molecule type" value="Genomic_DNA"/>
</dbReference>
<dbReference type="RefSeq" id="WP_067418874.1">
    <property type="nucleotide sequence ID" value="NZ_LNTY01000049.1"/>
</dbReference>
<dbReference type="STRING" id="294935.ATN88_16420"/>
<dbReference type="AlphaFoldDB" id="A0A135I5X6"/>
<accession>A0A135I5X6</accession>
<dbReference type="InterPro" id="IPR038081">
    <property type="entry name" value="CalX-like_sf"/>
</dbReference>
<protein>
    <submittedName>
        <fullName evidence="1">Uncharacterized protein</fullName>
    </submittedName>
</protein>
<reference evidence="1 2" key="1">
    <citation type="submission" date="2015-11" db="EMBL/GenBank/DDBJ databases">
        <title>Genomic Taxonomy of the Vibrionaceae.</title>
        <authorList>
            <person name="Gomez-Gil B."/>
            <person name="Enciso-Ibarra J."/>
        </authorList>
    </citation>
    <scope>NUCLEOTIDE SEQUENCE [LARGE SCALE GENOMIC DNA]</scope>
    <source>
        <strain evidence="1 2">CAIM 912</strain>
    </source>
</reference>
<dbReference type="SUPFAM" id="SSF141072">
    <property type="entry name" value="CalX-like"/>
    <property type="match status" value="1"/>
</dbReference>
<dbReference type="Gene3D" id="2.60.40.2030">
    <property type="match status" value="1"/>
</dbReference>
<evidence type="ECO:0000313" key="1">
    <source>
        <dbReference type="EMBL" id="KXF80850.1"/>
    </source>
</evidence>